<dbReference type="Gene3D" id="3.60.15.10">
    <property type="entry name" value="Ribonuclease Z/Hydroxyacylglutathione hydrolase-like"/>
    <property type="match status" value="1"/>
</dbReference>
<reference evidence="13 14" key="1">
    <citation type="submission" date="2017-04" db="EMBL/GenBank/DDBJ databases">
        <title>Complete Genome Sequence of the Bacillus horikoshii 20a strain from Cuatro Cienegas, Coahuila, Mexico.</title>
        <authorList>
            <person name="Zarza E."/>
            <person name="Alcaraz L.D."/>
            <person name="Aguilar-Salinas B."/>
            <person name="Islas A."/>
            <person name="Olmedo-Alvarez G."/>
        </authorList>
    </citation>
    <scope>NUCLEOTIDE SEQUENCE [LARGE SCALE GENOMIC DNA]</scope>
    <source>
        <strain evidence="13 14">20a</strain>
    </source>
</reference>
<dbReference type="InterPro" id="IPR055132">
    <property type="entry name" value="RNase_J_b_CASP"/>
</dbReference>
<feature type="domain" description="Metallo-beta-lactamase" evidence="12">
    <location>
        <begin position="40"/>
        <end position="234"/>
    </location>
</feature>
<protein>
    <recommendedName>
        <fullName evidence="10 11">Ribonuclease J</fullName>
        <shortName evidence="10">RNase J</shortName>
        <ecNumber evidence="10 11">3.1.-.-</ecNumber>
    </recommendedName>
</protein>
<dbReference type="PIRSF" id="PIRSF004803">
    <property type="entry name" value="RnjA"/>
    <property type="match status" value="1"/>
</dbReference>
<evidence type="ECO:0000313" key="13">
    <source>
        <dbReference type="EMBL" id="ART76397.1"/>
    </source>
</evidence>
<dbReference type="Gene3D" id="3.10.20.580">
    <property type="match status" value="1"/>
</dbReference>
<keyword evidence="14" id="KW-1185">Reference proteome</keyword>
<dbReference type="InterPro" id="IPR030854">
    <property type="entry name" value="RNase_J_bac"/>
</dbReference>
<keyword evidence="4 11" id="KW-0479">Metal-binding</keyword>
<dbReference type="Pfam" id="PF00753">
    <property type="entry name" value="Lactamase_B"/>
    <property type="match status" value="1"/>
</dbReference>
<comment type="caution">
    <text evidence="10">Lacks conserved residue(s) required for the propagation of feature annotation.</text>
</comment>
<dbReference type="InterPro" id="IPR036866">
    <property type="entry name" value="RibonucZ/Hydroxyglut_hydro"/>
</dbReference>
<dbReference type="NCBIfam" id="TIGR00649">
    <property type="entry name" value="MG423"/>
    <property type="match status" value="1"/>
</dbReference>
<evidence type="ECO:0000256" key="7">
    <source>
        <dbReference type="ARBA" id="ARBA00022833"/>
    </source>
</evidence>
<comment type="subunit">
    <text evidence="10">Homodimer, may be a subunit of the RNA degradosome.</text>
</comment>
<keyword evidence="1 10" id="KW-0963">Cytoplasm</keyword>
<keyword evidence="9 10" id="KW-0694">RNA-binding</keyword>
<dbReference type="GO" id="GO:0016787">
    <property type="term" value="F:hydrolase activity"/>
    <property type="evidence" value="ECO:0007669"/>
    <property type="project" value="UniProtKB-KW"/>
</dbReference>
<dbReference type="InterPro" id="IPR011108">
    <property type="entry name" value="RMMBL"/>
</dbReference>
<dbReference type="EC" id="3.1.-.-" evidence="10 11"/>
<name>A0ABM6KJD2_9BACI</name>
<evidence type="ECO:0000256" key="4">
    <source>
        <dbReference type="ARBA" id="ARBA00022723"/>
    </source>
</evidence>
<dbReference type="SMART" id="SM00849">
    <property type="entry name" value="Lactamase_B"/>
    <property type="match status" value="1"/>
</dbReference>
<dbReference type="InterPro" id="IPR042173">
    <property type="entry name" value="RNase_J_2"/>
</dbReference>
<comment type="subcellular location">
    <subcellularLocation>
        <location evidence="10 11">Cytoplasm</location>
    </subcellularLocation>
</comment>
<keyword evidence="6 10" id="KW-0378">Hydrolase</keyword>
<dbReference type="SUPFAM" id="SSF56281">
    <property type="entry name" value="Metallo-hydrolase/oxidoreductase"/>
    <property type="match status" value="1"/>
</dbReference>
<comment type="function">
    <text evidence="10">An RNase that has 5'-3' exonuclease and possibly endonuclease activity. Involved in maturation of rRNA and in some organisms also mRNA maturation and/or decay.</text>
</comment>
<keyword evidence="7" id="KW-0862">Zinc</keyword>
<dbReference type="EMBL" id="CP020880">
    <property type="protein sequence ID" value="ART76397.1"/>
    <property type="molecule type" value="Genomic_DNA"/>
</dbReference>
<gene>
    <name evidence="10" type="primary">rnj</name>
    <name evidence="13" type="ORF">B4U37_10245</name>
</gene>
<dbReference type="Gene3D" id="3.40.50.10710">
    <property type="entry name" value="Metallo-hydrolase/oxidoreductase"/>
    <property type="match status" value="1"/>
</dbReference>
<comment type="similarity">
    <text evidence="10 11">Belongs to the metallo-beta-lactamase superfamily. RNA-metabolizing metallo-beta-lactamase-like family. Bacterial RNase J subfamily.</text>
</comment>
<evidence type="ECO:0000256" key="3">
    <source>
        <dbReference type="ARBA" id="ARBA00022722"/>
    </source>
</evidence>
<sequence length="573" mass="63271">MQSVHYRHNSCYRYIGGKKVNTPQIEKLKVFALGGIGEIGKNMYVLEMEDSIYIMDTGVMIPEDGMLGIDMVIPDTTYLEDNKDKIQGVFLTHGHEEHMGGLAYILRKFKAPVYGTKFTLALAKELVNGLGSKEQVEFKEVDDTTVLELPQTTVTFFRTNHSIPDSVGICFHTSQGAIVHTGDFKFDQSQLSQNADLGKIAEIGNKGVLCVLSDSTNAEKPGYTVSESVVKQEIADVTYNAKGRVFAACLSTNVGRIQQIVQAAVDSNRKLVVVSHPTDRNFTIATELEYLNIPDDLLVPVNELGSLKDDNVVVLTIGTHSQLMSSLLKMAKGTHKHAQIKQQDIVMIAASPSPGTEVTVAKVIDKLYRAGAVVIYGQKKIHSSGHGCQEELKLMLNLLKPTYVIPIQGEFKMQRALSKVAESVGINKDNIFLLNKGEVVEFNKGTGKYAGKVYAGNVLIDGLGVGDIGNIVLRDRRLLSQDGIMVVVVSISKSQKRIIAGPEILSRGFVYVRESEELLDRANAIVTEILDNAVKEQVLEWSSLKLKIRESLNQHLYEKTRRRPMILPIIMEV</sequence>
<dbReference type="HAMAP" id="MF_01491">
    <property type="entry name" value="RNase_J_bact"/>
    <property type="match status" value="1"/>
</dbReference>
<evidence type="ECO:0000313" key="14">
    <source>
        <dbReference type="Proteomes" id="UP000195573"/>
    </source>
</evidence>
<evidence type="ECO:0000256" key="10">
    <source>
        <dbReference type="HAMAP-Rule" id="MF_01491"/>
    </source>
</evidence>
<keyword evidence="8 10" id="KW-0269">Exonuclease</keyword>
<evidence type="ECO:0000256" key="8">
    <source>
        <dbReference type="ARBA" id="ARBA00022839"/>
    </source>
</evidence>
<evidence type="ECO:0000256" key="2">
    <source>
        <dbReference type="ARBA" id="ARBA00022552"/>
    </source>
</evidence>
<dbReference type="PANTHER" id="PTHR43694:SF4">
    <property type="entry name" value="RIBONUCLEASE J 2"/>
    <property type="match status" value="1"/>
</dbReference>
<dbReference type="PANTHER" id="PTHR43694">
    <property type="entry name" value="RIBONUCLEASE J"/>
    <property type="match status" value="1"/>
</dbReference>
<accession>A0ABM6KJD2</accession>
<dbReference type="CDD" id="cd07714">
    <property type="entry name" value="RNaseJ_MBL-fold"/>
    <property type="match status" value="1"/>
</dbReference>
<keyword evidence="2 10" id="KW-0698">rRNA processing</keyword>
<evidence type="ECO:0000256" key="9">
    <source>
        <dbReference type="ARBA" id="ARBA00022884"/>
    </source>
</evidence>
<dbReference type="Proteomes" id="UP000195573">
    <property type="component" value="Chromosome"/>
</dbReference>
<evidence type="ECO:0000256" key="5">
    <source>
        <dbReference type="ARBA" id="ARBA00022759"/>
    </source>
</evidence>
<comment type="cofactor">
    <cofactor evidence="11">
        <name>Zn(2+)</name>
        <dbReference type="ChEBI" id="CHEBI:29105"/>
    </cofactor>
    <text evidence="11">Binds 2 Zn(2+) ions per subunit. It is not clear if Zn(2+) or Mg(2+) is physiologically important.</text>
</comment>
<dbReference type="Pfam" id="PF22505">
    <property type="entry name" value="RNase_J_b_CASP"/>
    <property type="match status" value="1"/>
</dbReference>
<evidence type="ECO:0000256" key="6">
    <source>
        <dbReference type="ARBA" id="ARBA00022801"/>
    </source>
</evidence>
<evidence type="ECO:0000259" key="12">
    <source>
        <dbReference type="SMART" id="SM00849"/>
    </source>
</evidence>
<evidence type="ECO:0000256" key="1">
    <source>
        <dbReference type="ARBA" id="ARBA00022490"/>
    </source>
</evidence>
<evidence type="ECO:0000256" key="11">
    <source>
        <dbReference type="PIRNR" id="PIRNR004803"/>
    </source>
</evidence>
<dbReference type="InterPro" id="IPR041636">
    <property type="entry name" value="RNase_J_C"/>
</dbReference>
<dbReference type="InterPro" id="IPR004613">
    <property type="entry name" value="RNase_J"/>
</dbReference>
<organism evidence="13 14">
    <name type="scientific">Sutcliffiella horikoshii</name>
    <dbReference type="NCBI Taxonomy" id="79883"/>
    <lineage>
        <taxon>Bacteria</taxon>
        <taxon>Bacillati</taxon>
        <taxon>Bacillota</taxon>
        <taxon>Bacilli</taxon>
        <taxon>Bacillales</taxon>
        <taxon>Bacillaceae</taxon>
        <taxon>Sutcliffiella</taxon>
    </lineage>
</organism>
<keyword evidence="3 10" id="KW-0540">Nuclease</keyword>
<dbReference type="Pfam" id="PF17770">
    <property type="entry name" value="RNase_J_C"/>
    <property type="match status" value="1"/>
</dbReference>
<keyword evidence="5 10" id="KW-0255">Endonuclease</keyword>
<proteinExistence type="inferred from homology"/>
<dbReference type="InterPro" id="IPR001279">
    <property type="entry name" value="Metallo-B-lactamas"/>
</dbReference>
<dbReference type="Pfam" id="PF07521">
    <property type="entry name" value="RMMBL"/>
    <property type="match status" value="1"/>
</dbReference>